<sequence>KGSYMISNSWVLVIGVGVSFGGGIGVWATVHAAPARDSITSIEIIKGRIKNPRLVLAHSGRCRFAQTRSQPV</sequence>
<dbReference type="EMBL" id="UINC01019032">
    <property type="protein sequence ID" value="SVA80382.1"/>
    <property type="molecule type" value="Genomic_DNA"/>
</dbReference>
<organism evidence="1">
    <name type="scientific">marine metagenome</name>
    <dbReference type="NCBI Taxonomy" id="408172"/>
    <lineage>
        <taxon>unclassified sequences</taxon>
        <taxon>metagenomes</taxon>
        <taxon>ecological metagenomes</taxon>
    </lineage>
</organism>
<feature type="non-terminal residue" evidence="1">
    <location>
        <position position="1"/>
    </location>
</feature>
<protein>
    <submittedName>
        <fullName evidence="1">Uncharacterized protein</fullName>
    </submittedName>
</protein>
<gene>
    <name evidence="1" type="ORF">METZ01_LOCUS133236</name>
</gene>
<accession>A0A381YUV5</accession>
<evidence type="ECO:0000313" key="1">
    <source>
        <dbReference type="EMBL" id="SVA80382.1"/>
    </source>
</evidence>
<name>A0A381YUV5_9ZZZZ</name>
<dbReference type="AlphaFoldDB" id="A0A381YUV5"/>
<proteinExistence type="predicted"/>
<reference evidence="1" key="1">
    <citation type="submission" date="2018-05" db="EMBL/GenBank/DDBJ databases">
        <authorList>
            <person name="Lanie J.A."/>
            <person name="Ng W.-L."/>
            <person name="Kazmierczak K.M."/>
            <person name="Andrzejewski T.M."/>
            <person name="Davidsen T.M."/>
            <person name="Wayne K.J."/>
            <person name="Tettelin H."/>
            <person name="Glass J.I."/>
            <person name="Rusch D."/>
            <person name="Podicherti R."/>
            <person name="Tsui H.-C.T."/>
            <person name="Winkler M.E."/>
        </authorList>
    </citation>
    <scope>NUCLEOTIDE SEQUENCE</scope>
</reference>